<comment type="caution">
    <text evidence="3">The sequence shown here is derived from an EMBL/GenBank/DDBJ whole genome shotgun (WGS) entry which is preliminary data.</text>
</comment>
<dbReference type="OrthoDB" id="6077549at2759"/>
<evidence type="ECO:0000313" key="4">
    <source>
        <dbReference type="Proteomes" id="UP000683360"/>
    </source>
</evidence>
<gene>
    <name evidence="3" type="ORF">MEDL_22632</name>
</gene>
<keyword evidence="4" id="KW-1185">Reference proteome</keyword>
<feature type="region of interest" description="Disordered" evidence="2">
    <location>
        <begin position="183"/>
        <end position="228"/>
    </location>
</feature>
<sequence length="691" mass="78532">MACSYHEVALQFLLKTDDSVPSRTFSNVNIKECNAKGKCSFPNAFVNFDSGFSVPLFLFWQESICKLMERKIVKKENTKDDSLFEDLISFLEDENNRRHLMKVTSAGSESDLQSILAHHLFAPLAPSSKYLVDESKAYSEQCPACKKKLNLGDTSFGHADYWHGLSDILIGKSTVKVGKDLEDADVTEESNNGSMGEPSHKYRRRNNGQKYGSSRDSAESDEDSDCSSLSVHLNEQSDHLPQIFSQTITNAFFESSKCSQLSDLFVPSFFVTPDGVSIHMYNCERDRLYTSENMNIWSGDNYNIGTIVCIWLALHFERFQNKVPEEEFTMRNVPKANFKTIVGDLLPIFEKNLTKPLKNSKERNSAEINFDMKFLLIVSEYSKQMSEKLQRIQTIQSKKAASIRKSVADRVLEALSSPEVLNTIIPILSKQISDTLEPIIEAEVKKCVAEEIQPLLQKLDCQSSIVETQKQQLIKQFIQLSSLQRTTQDQITSNNEREKEINFLYNRVALLENRLEIQEQYSRRTSLRFNNVAIPADRIQGAKIVHPVDTDSIILDICNNKLGLDIGIGDIGRSHVIGKLKQGRSQVIVRFISYRTRQLVYSNKKALKGDPNGTFITENLTHFRTNLVKQLATLKYNNKINACWTTDGRIFVKVNANSQKRIINNLDDISDLESDIQQLEERTNTNNSDGM</sequence>
<dbReference type="EMBL" id="CAJPWZ010001110">
    <property type="protein sequence ID" value="CAG2208452.1"/>
    <property type="molecule type" value="Genomic_DNA"/>
</dbReference>
<keyword evidence="1" id="KW-0175">Coiled coil</keyword>
<evidence type="ECO:0000256" key="2">
    <source>
        <dbReference type="SAM" id="MobiDB-lite"/>
    </source>
</evidence>
<evidence type="ECO:0000256" key="1">
    <source>
        <dbReference type="SAM" id="Coils"/>
    </source>
</evidence>
<protein>
    <submittedName>
        <fullName evidence="3">Uncharacterized protein</fullName>
    </submittedName>
</protein>
<name>A0A8S3RNI2_MYTED</name>
<dbReference type="Proteomes" id="UP000683360">
    <property type="component" value="Unassembled WGS sequence"/>
</dbReference>
<organism evidence="3 4">
    <name type="scientific">Mytilus edulis</name>
    <name type="common">Blue mussel</name>
    <dbReference type="NCBI Taxonomy" id="6550"/>
    <lineage>
        <taxon>Eukaryota</taxon>
        <taxon>Metazoa</taxon>
        <taxon>Spiralia</taxon>
        <taxon>Lophotrochozoa</taxon>
        <taxon>Mollusca</taxon>
        <taxon>Bivalvia</taxon>
        <taxon>Autobranchia</taxon>
        <taxon>Pteriomorphia</taxon>
        <taxon>Mytilida</taxon>
        <taxon>Mytiloidea</taxon>
        <taxon>Mytilidae</taxon>
        <taxon>Mytilinae</taxon>
        <taxon>Mytilus</taxon>
    </lineage>
</organism>
<feature type="coiled-coil region" evidence="1">
    <location>
        <begin position="662"/>
        <end position="689"/>
    </location>
</feature>
<proteinExistence type="predicted"/>
<evidence type="ECO:0000313" key="3">
    <source>
        <dbReference type="EMBL" id="CAG2208452.1"/>
    </source>
</evidence>
<accession>A0A8S3RNI2</accession>
<dbReference type="AlphaFoldDB" id="A0A8S3RNI2"/>
<reference evidence="3" key="1">
    <citation type="submission" date="2021-03" db="EMBL/GenBank/DDBJ databases">
        <authorList>
            <person name="Bekaert M."/>
        </authorList>
    </citation>
    <scope>NUCLEOTIDE SEQUENCE</scope>
</reference>